<sequence>MIYQAQSHDSFLNIVIEQFNENFKDSTQYLTDFFLETIIWVTSIDL</sequence>
<evidence type="ECO:0000313" key="2">
    <source>
        <dbReference type="Proteomes" id="UP000295788"/>
    </source>
</evidence>
<name>A0A4V2UT72_9BACI</name>
<reference evidence="1 2" key="1">
    <citation type="submission" date="2019-03" db="EMBL/GenBank/DDBJ databases">
        <title>Genomic Encyclopedia of Type Strains, Phase IV (KMG-IV): sequencing the most valuable type-strain genomes for metagenomic binning, comparative biology and taxonomic classification.</title>
        <authorList>
            <person name="Goeker M."/>
        </authorList>
    </citation>
    <scope>NUCLEOTIDE SEQUENCE [LARGE SCALE GENOMIC DNA]</scope>
    <source>
        <strain evidence="1 2">DSM 23802</strain>
    </source>
</reference>
<dbReference type="RefSeq" id="WP_165894872.1">
    <property type="nucleotide sequence ID" value="NZ_SMAB01000001.1"/>
</dbReference>
<organism evidence="1 2">
    <name type="scientific">Tepidibacillus fermentans</name>
    <dbReference type="NCBI Taxonomy" id="1281767"/>
    <lineage>
        <taxon>Bacteria</taxon>
        <taxon>Bacillati</taxon>
        <taxon>Bacillota</taxon>
        <taxon>Bacilli</taxon>
        <taxon>Bacillales</taxon>
        <taxon>Bacillaceae</taxon>
        <taxon>Tepidibacillus</taxon>
    </lineage>
</organism>
<accession>A0A4V2UT72</accession>
<gene>
    <name evidence="1" type="ORF">EDD72_101153</name>
</gene>
<dbReference type="Proteomes" id="UP000295788">
    <property type="component" value="Unassembled WGS sequence"/>
</dbReference>
<evidence type="ECO:0000313" key="1">
    <source>
        <dbReference type="EMBL" id="TCS84489.1"/>
    </source>
</evidence>
<dbReference type="AlphaFoldDB" id="A0A4V2UT72"/>
<protein>
    <submittedName>
        <fullName evidence="1">Uncharacterized protein</fullName>
    </submittedName>
</protein>
<comment type="caution">
    <text evidence="1">The sequence shown here is derived from an EMBL/GenBank/DDBJ whole genome shotgun (WGS) entry which is preliminary data.</text>
</comment>
<keyword evidence="2" id="KW-1185">Reference proteome</keyword>
<proteinExistence type="predicted"/>
<dbReference type="EMBL" id="SMAB01000001">
    <property type="protein sequence ID" value="TCS84489.1"/>
    <property type="molecule type" value="Genomic_DNA"/>
</dbReference>